<dbReference type="Proteomes" id="UP000197424">
    <property type="component" value="Chromosome"/>
</dbReference>
<dbReference type="RefSeq" id="WP_088861067.1">
    <property type="nucleotide sequence ID" value="NZ_CP022115.1"/>
</dbReference>
<sequence>MTTRVAVVQMVSGHVVADNLERARLRVLEAARGGAALVVLPEYFALMGLADTDKLAVAEAFGHGPMQGAVAQMAREAGVWLVAGTLPLAGQNPGRVRNSCLVFSPAGECVARYDKIHLFGFSGLGERYCESDTIEPGDTPVAVDTPLGRLGLSVCYDLRFPELYRHLGEMTALVLPAAFTAVTGEAHWEVLLRARAIENQCYAIAAAQGGVHSSGRRTHGHSMIIDPWGRIVAELPEGEGVLWADLDPALLASVRNRLPALRHRVLQCRA</sequence>
<accession>A0A248LK47</accession>
<dbReference type="CDD" id="cd07572">
    <property type="entry name" value="nit"/>
    <property type="match status" value="1"/>
</dbReference>
<gene>
    <name evidence="3" type="ORF">LHGZ1_2201</name>
</gene>
<organism evidence="3 4">
    <name type="scientific">Laribacter hongkongensis</name>
    <dbReference type="NCBI Taxonomy" id="168471"/>
    <lineage>
        <taxon>Bacteria</taxon>
        <taxon>Pseudomonadati</taxon>
        <taxon>Pseudomonadota</taxon>
        <taxon>Betaproteobacteria</taxon>
        <taxon>Neisseriales</taxon>
        <taxon>Aquaspirillaceae</taxon>
        <taxon>Laribacter</taxon>
    </lineage>
</organism>
<reference evidence="4" key="1">
    <citation type="submission" date="2017-06" db="EMBL/GenBank/DDBJ databases">
        <title>Whole genome sequence of Laribacter hongkongensis LHGZ1.</title>
        <authorList>
            <person name="Chen D."/>
            <person name="Wu H."/>
            <person name="Chen J."/>
        </authorList>
    </citation>
    <scope>NUCLEOTIDE SEQUENCE [LARGE SCALE GENOMIC DNA]</scope>
    <source>
        <strain evidence="4">LHGZ1</strain>
    </source>
</reference>
<keyword evidence="1" id="KW-0378">Hydrolase</keyword>
<evidence type="ECO:0000259" key="2">
    <source>
        <dbReference type="PROSITE" id="PS50263"/>
    </source>
</evidence>
<evidence type="ECO:0000256" key="1">
    <source>
        <dbReference type="ARBA" id="ARBA00022801"/>
    </source>
</evidence>
<dbReference type="InterPro" id="IPR036526">
    <property type="entry name" value="C-N_Hydrolase_sf"/>
</dbReference>
<dbReference type="GO" id="GO:0016811">
    <property type="term" value="F:hydrolase activity, acting on carbon-nitrogen (but not peptide) bonds, in linear amides"/>
    <property type="evidence" value="ECO:0007669"/>
    <property type="project" value="InterPro"/>
</dbReference>
<dbReference type="Gene3D" id="3.60.110.10">
    <property type="entry name" value="Carbon-nitrogen hydrolase"/>
    <property type="match status" value="1"/>
</dbReference>
<dbReference type="OrthoDB" id="9811121at2"/>
<feature type="domain" description="CN hydrolase" evidence="2">
    <location>
        <begin position="3"/>
        <end position="248"/>
    </location>
</feature>
<dbReference type="Pfam" id="PF00795">
    <property type="entry name" value="CN_hydrolase"/>
    <property type="match status" value="1"/>
</dbReference>
<dbReference type="EMBL" id="CP022115">
    <property type="protein sequence ID" value="ASJ25032.1"/>
    <property type="molecule type" value="Genomic_DNA"/>
</dbReference>
<dbReference type="PANTHER" id="PTHR23088">
    <property type="entry name" value="NITRILASE-RELATED"/>
    <property type="match status" value="1"/>
</dbReference>
<evidence type="ECO:0000313" key="3">
    <source>
        <dbReference type="EMBL" id="ASJ25032.1"/>
    </source>
</evidence>
<evidence type="ECO:0000313" key="4">
    <source>
        <dbReference type="Proteomes" id="UP000197424"/>
    </source>
</evidence>
<dbReference type="InterPro" id="IPR045254">
    <property type="entry name" value="Nit1/2_C-N_Hydrolase"/>
</dbReference>
<name>A0A248LK47_9NEIS</name>
<dbReference type="InterPro" id="IPR003010">
    <property type="entry name" value="C-N_Hydrolase"/>
</dbReference>
<dbReference type="PROSITE" id="PS50263">
    <property type="entry name" value="CN_HYDROLASE"/>
    <property type="match status" value="1"/>
</dbReference>
<proteinExistence type="predicted"/>
<dbReference type="SUPFAM" id="SSF56317">
    <property type="entry name" value="Carbon-nitrogen hydrolase"/>
    <property type="match status" value="1"/>
</dbReference>
<dbReference type="AlphaFoldDB" id="A0A248LK47"/>
<dbReference type="PANTHER" id="PTHR23088:SF27">
    <property type="entry name" value="DEAMINATED GLUTATHIONE AMIDASE"/>
    <property type="match status" value="1"/>
</dbReference>
<protein>
    <submittedName>
        <fullName evidence="3">Putative nitrilase</fullName>
    </submittedName>
</protein>